<feature type="transmembrane region" description="Helical" evidence="6">
    <location>
        <begin position="58"/>
        <end position="76"/>
    </location>
</feature>
<evidence type="ECO:0000256" key="3">
    <source>
        <dbReference type="ARBA" id="ARBA00022692"/>
    </source>
</evidence>
<dbReference type="OrthoDB" id="7284236at2"/>
<keyword evidence="5 6" id="KW-0472">Membrane</keyword>
<protein>
    <recommendedName>
        <fullName evidence="9">DUF423 domain-containing protein</fullName>
    </recommendedName>
</protein>
<evidence type="ECO:0000256" key="1">
    <source>
        <dbReference type="ARBA" id="ARBA00004141"/>
    </source>
</evidence>
<evidence type="ECO:0000256" key="2">
    <source>
        <dbReference type="ARBA" id="ARBA00009694"/>
    </source>
</evidence>
<evidence type="ECO:0000256" key="6">
    <source>
        <dbReference type="SAM" id="Phobius"/>
    </source>
</evidence>
<keyword evidence="8" id="KW-1185">Reference proteome</keyword>
<evidence type="ECO:0000256" key="4">
    <source>
        <dbReference type="ARBA" id="ARBA00022989"/>
    </source>
</evidence>
<evidence type="ECO:0000313" key="7">
    <source>
        <dbReference type="EMBL" id="EHH68677.1"/>
    </source>
</evidence>
<accession>G6XIN7</accession>
<dbReference type="EMBL" id="AGQV01000002">
    <property type="protein sequence ID" value="EHH68677.1"/>
    <property type="molecule type" value="Genomic_DNA"/>
</dbReference>
<comment type="similarity">
    <text evidence="2">Belongs to the UPF0382 family.</text>
</comment>
<evidence type="ECO:0000256" key="5">
    <source>
        <dbReference type="ARBA" id="ARBA00023136"/>
    </source>
</evidence>
<feature type="transmembrane region" description="Helical" evidence="6">
    <location>
        <begin position="83"/>
        <end position="105"/>
    </location>
</feature>
<dbReference type="GO" id="GO:0016020">
    <property type="term" value="C:membrane"/>
    <property type="evidence" value="ECO:0007669"/>
    <property type="project" value="UniProtKB-SubCell"/>
</dbReference>
<name>G6XIN7_9PROT</name>
<dbReference type="InterPro" id="IPR006696">
    <property type="entry name" value="DUF423"/>
</dbReference>
<dbReference type="STRING" id="1088869.GMO_14470"/>
<dbReference type="PATRIC" id="fig|1088869.3.peg.1448"/>
<feature type="transmembrane region" description="Helical" evidence="6">
    <location>
        <begin position="117"/>
        <end position="137"/>
    </location>
</feature>
<reference evidence="7 8" key="1">
    <citation type="submission" date="2011-10" db="EMBL/GenBank/DDBJ databases">
        <title>Genome sequence of Gluconobacter morbifer G707, isolated from Drosophila gut.</title>
        <authorList>
            <person name="Lee W.-J."/>
            <person name="Kim E.-K."/>
        </authorList>
    </citation>
    <scope>NUCLEOTIDE SEQUENCE [LARGE SCALE GENOMIC DNA]</scope>
    <source>
        <strain evidence="7 8">G707</strain>
    </source>
</reference>
<keyword evidence="4 6" id="KW-1133">Transmembrane helix</keyword>
<evidence type="ECO:0008006" key="9">
    <source>
        <dbReference type="Google" id="ProtNLM"/>
    </source>
</evidence>
<keyword evidence="3 6" id="KW-0812">Transmembrane</keyword>
<comment type="subcellular location">
    <subcellularLocation>
        <location evidence="1">Membrane</location>
        <topology evidence="1">Multi-pass membrane protein</topology>
    </subcellularLocation>
</comment>
<dbReference type="PANTHER" id="PTHR43461">
    <property type="entry name" value="TRANSMEMBRANE PROTEIN 256"/>
    <property type="match status" value="1"/>
</dbReference>
<evidence type="ECO:0000313" key="8">
    <source>
        <dbReference type="Proteomes" id="UP000004949"/>
    </source>
</evidence>
<proteinExistence type="inferred from homology"/>
<sequence>MSANPVSFRLHGLFRGCFIFAALSGATGVALGAVAAHLPDRLFAVPQGRTMLHSAVEIQMWHALALILLSIAAPLLNTRLARLACSLMVAGMILFCVPVTLLALFDLKLGSLSVGRIAPYGGTALILAWCLAAGSALRQPAD</sequence>
<organism evidence="7 8">
    <name type="scientific">Gluconobacter morbifer G707</name>
    <dbReference type="NCBI Taxonomy" id="1088869"/>
    <lineage>
        <taxon>Bacteria</taxon>
        <taxon>Pseudomonadati</taxon>
        <taxon>Pseudomonadota</taxon>
        <taxon>Alphaproteobacteria</taxon>
        <taxon>Acetobacterales</taxon>
        <taxon>Acetobacteraceae</taxon>
        <taxon>Gluconobacter</taxon>
    </lineage>
</organism>
<feature type="transmembrane region" description="Helical" evidence="6">
    <location>
        <begin position="12"/>
        <end position="38"/>
    </location>
</feature>
<dbReference type="AlphaFoldDB" id="G6XIN7"/>
<dbReference type="PANTHER" id="PTHR43461:SF1">
    <property type="entry name" value="TRANSMEMBRANE PROTEIN 256"/>
    <property type="match status" value="1"/>
</dbReference>
<dbReference type="RefSeq" id="WP_008851594.1">
    <property type="nucleotide sequence ID" value="NZ_AGQV01000002.1"/>
</dbReference>
<comment type="caution">
    <text evidence="7">The sequence shown here is derived from an EMBL/GenBank/DDBJ whole genome shotgun (WGS) entry which is preliminary data.</text>
</comment>
<gene>
    <name evidence="7" type="ORF">GMO_14470</name>
</gene>
<dbReference type="Proteomes" id="UP000004949">
    <property type="component" value="Unassembled WGS sequence"/>
</dbReference>
<dbReference type="eggNOG" id="COG2363">
    <property type="taxonomic scope" value="Bacteria"/>
</dbReference>
<dbReference type="Pfam" id="PF04241">
    <property type="entry name" value="DUF423"/>
    <property type="match status" value="1"/>
</dbReference>